<reference evidence="3 4" key="1">
    <citation type="submission" date="2024-02" db="EMBL/GenBank/DDBJ databases">
        <title>A draft genome for the cacao thread blight pathogen Marasmius crinis-equi.</title>
        <authorList>
            <person name="Cohen S.P."/>
            <person name="Baruah I.K."/>
            <person name="Amoako-Attah I."/>
            <person name="Bukari Y."/>
            <person name="Meinhardt L.W."/>
            <person name="Bailey B.A."/>
        </authorList>
    </citation>
    <scope>NUCLEOTIDE SEQUENCE [LARGE SCALE GENOMIC DNA]</scope>
    <source>
        <strain evidence="3 4">GH-76</strain>
    </source>
</reference>
<feature type="transmembrane region" description="Helical" evidence="1">
    <location>
        <begin position="60"/>
        <end position="79"/>
    </location>
</feature>
<sequence length="541" mass="60616">MSDRPGIDSIRPWLSGDALRYGFEGESTAEGSSRGSLFKKCSDITKEYDEKLCKGWEQDLDALLVFAGLFSAVVSTFVVETYKNLSVDPQDQIVVLLEKIVAANTQSSPPTPDSAPFEPEGSTIRINIFFFVSLIASLSAALLAILCKQWLREYQRDYPPYLSPKRRLAARQSRYEGLVRWRVPGLVTVVPFLLQVATALFFVGLIYLLWPIHRTVAVVVTIAVTSSLLGIVITTVLAPLLILARWIKGRKSNSLGQCPYKTPVGWIMIRMLTVPFLFVNQMLPERKQFRYAGKTVGKTMEGITSVIRTLHWSVDDVKFGEGHQKKKMLAKSMAWLYPFMSGWEFASCLGDLDPPTAYRALGQLIPFLTLYRKFGEWTHTSTGSGTGGEQELSLAILDQFLGSVADDDDEVEELPAPAKKDIIVISSLLYRRKAPNRARIDHLLERCIRIMNSLPPEKENVRLRTLSTTTVEIIVYLMKACRERLDTVIIAQIEGARARALLHAHLIGEHESQRIQAALYRNSQLPAYLNSHPRSPSTGSI</sequence>
<gene>
    <name evidence="3" type="ORF">V5O48_003929</name>
</gene>
<dbReference type="EMBL" id="JBAHYK010000121">
    <property type="protein sequence ID" value="KAL0578067.1"/>
    <property type="molecule type" value="Genomic_DNA"/>
</dbReference>
<comment type="caution">
    <text evidence="3">The sequence shown here is derived from an EMBL/GenBank/DDBJ whole genome shotgun (WGS) entry which is preliminary data.</text>
</comment>
<accession>A0ABR3FRK1</accession>
<keyword evidence="1" id="KW-1133">Transmembrane helix</keyword>
<dbReference type="Proteomes" id="UP001465976">
    <property type="component" value="Unassembled WGS sequence"/>
</dbReference>
<dbReference type="InterPro" id="IPR045338">
    <property type="entry name" value="DUF6535"/>
</dbReference>
<evidence type="ECO:0000259" key="2">
    <source>
        <dbReference type="Pfam" id="PF20153"/>
    </source>
</evidence>
<evidence type="ECO:0000313" key="3">
    <source>
        <dbReference type="EMBL" id="KAL0578067.1"/>
    </source>
</evidence>
<evidence type="ECO:0000313" key="4">
    <source>
        <dbReference type="Proteomes" id="UP001465976"/>
    </source>
</evidence>
<keyword evidence="1" id="KW-0812">Transmembrane</keyword>
<organism evidence="3 4">
    <name type="scientific">Marasmius crinis-equi</name>
    <dbReference type="NCBI Taxonomy" id="585013"/>
    <lineage>
        <taxon>Eukaryota</taxon>
        <taxon>Fungi</taxon>
        <taxon>Dikarya</taxon>
        <taxon>Basidiomycota</taxon>
        <taxon>Agaricomycotina</taxon>
        <taxon>Agaricomycetes</taxon>
        <taxon>Agaricomycetidae</taxon>
        <taxon>Agaricales</taxon>
        <taxon>Marasmiineae</taxon>
        <taxon>Marasmiaceae</taxon>
        <taxon>Marasmius</taxon>
    </lineage>
</organism>
<proteinExistence type="predicted"/>
<feature type="transmembrane region" description="Helical" evidence="1">
    <location>
        <begin position="183"/>
        <end position="210"/>
    </location>
</feature>
<evidence type="ECO:0000256" key="1">
    <source>
        <dbReference type="SAM" id="Phobius"/>
    </source>
</evidence>
<feature type="transmembrane region" description="Helical" evidence="1">
    <location>
        <begin position="126"/>
        <end position="146"/>
    </location>
</feature>
<feature type="domain" description="DUF6535" evidence="2">
    <location>
        <begin position="42"/>
        <end position="211"/>
    </location>
</feature>
<keyword evidence="4" id="KW-1185">Reference proteome</keyword>
<protein>
    <recommendedName>
        <fullName evidence="2">DUF6535 domain-containing protein</fullName>
    </recommendedName>
</protein>
<feature type="transmembrane region" description="Helical" evidence="1">
    <location>
        <begin position="264"/>
        <end position="283"/>
    </location>
</feature>
<dbReference type="Pfam" id="PF20153">
    <property type="entry name" value="DUF6535"/>
    <property type="match status" value="1"/>
</dbReference>
<keyword evidence="1" id="KW-0472">Membrane</keyword>
<name>A0ABR3FRK1_9AGAR</name>
<feature type="transmembrane region" description="Helical" evidence="1">
    <location>
        <begin position="216"/>
        <end position="243"/>
    </location>
</feature>